<keyword evidence="10" id="KW-0121">Carboxypeptidase</keyword>
<dbReference type="Pfam" id="PF03575">
    <property type="entry name" value="Peptidase_S51"/>
    <property type="match status" value="1"/>
</dbReference>
<dbReference type="NCBIfam" id="TIGR02069">
    <property type="entry name" value="cyanophycinase"/>
    <property type="match status" value="1"/>
</dbReference>
<dbReference type="InterPro" id="IPR005320">
    <property type="entry name" value="Peptidase_S51"/>
</dbReference>
<evidence type="ECO:0000313" key="11">
    <source>
        <dbReference type="Proteomes" id="UP000036756"/>
    </source>
</evidence>
<proteinExistence type="inferred from homology"/>
<dbReference type="InterPro" id="IPR011811">
    <property type="entry name" value="Peptidase_S51_cyanophycinase"/>
</dbReference>
<sequence length="276" mass="30093">MEKGYLIIIGGAEDKEKECEILKEVVRIYKTKEGPLVILTAATDYPREVGDNYTSVFKSLGVDNIKVVDIQERDMASNKCNIDIINEAGCIFFTGGDQIKITSLIGGTPFYEALRSAYLDGCLIVGTSAGASCLSPTMIVAGDDDSSPRKCTIKMSPGLDIIRGVIIDQHFAQRGRIGRLLAAVAQNPEILGIGIDENTAIVIEGEDYFRVIGEGAVTVVDGNYISHTNVSELTQDEILAITDVHLHILPRGYSYGLKSKTPITKEQCKEEKHENH</sequence>
<evidence type="ECO:0000256" key="7">
    <source>
        <dbReference type="ARBA" id="ARBA00022801"/>
    </source>
</evidence>
<evidence type="ECO:0000256" key="3">
    <source>
        <dbReference type="ARBA" id="ARBA00006534"/>
    </source>
</evidence>
<gene>
    <name evidence="10" type="primary">cphB</name>
    <name evidence="10" type="ORF">CLCY_5c00620</name>
</gene>
<organism evidence="10 11">
    <name type="scientific">Clostridium cylindrosporum DSM 605</name>
    <dbReference type="NCBI Taxonomy" id="1121307"/>
    <lineage>
        <taxon>Bacteria</taxon>
        <taxon>Bacillati</taxon>
        <taxon>Bacillota</taxon>
        <taxon>Clostridia</taxon>
        <taxon>Eubacteriales</taxon>
        <taxon>Clostridiaceae</taxon>
        <taxon>Clostridium</taxon>
    </lineage>
</organism>
<evidence type="ECO:0000256" key="8">
    <source>
        <dbReference type="ARBA" id="ARBA00022825"/>
    </source>
</evidence>
<dbReference type="OrthoDB" id="9799980at2"/>
<dbReference type="Gene3D" id="3.40.50.880">
    <property type="match status" value="1"/>
</dbReference>
<comment type="similarity">
    <text evidence="3">Belongs to the peptidase S51 family.</text>
</comment>
<feature type="active site" description="Charge relay system" evidence="9">
    <location>
        <position position="128"/>
    </location>
</feature>
<dbReference type="PATRIC" id="fig|1121307.3.peg.1994"/>
<evidence type="ECO:0000256" key="9">
    <source>
        <dbReference type="PIRSR" id="PIRSR032067-1"/>
    </source>
</evidence>
<dbReference type="InterPro" id="IPR029062">
    <property type="entry name" value="Class_I_gatase-like"/>
</dbReference>
<keyword evidence="6" id="KW-0645">Protease</keyword>
<feature type="active site" description="Charge relay system" evidence="9">
    <location>
        <position position="197"/>
    </location>
</feature>
<keyword evidence="8" id="KW-0720">Serine protease</keyword>
<evidence type="ECO:0000256" key="6">
    <source>
        <dbReference type="ARBA" id="ARBA00022670"/>
    </source>
</evidence>
<evidence type="ECO:0000256" key="5">
    <source>
        <dbReference type="ARBA" id="ARBA00015719"/>
    </source>
</evidence>
<dbReference type="CDD" id="cd03145">
    <property type="entry name" value="GAT1_cyanophycinase"/>
    <property type="match status" value="1"/>
</dbReference>
<dbReference type="AlphaFoldDB" id="A0A0J8DF71"/>
<feature type="active site" description="Charge relay system" evidence="9">
    <location>
        <position position="170"/>
    </location>
</feature>
<dbReference type="GO" id="GO:0008236">
    <property type="term" value="F:serine-type peptidase activity"/>
    <property type="evidence" value="ECO:0007669"/>
    <property type="project" value="UniProtKB-KW"/>
</dbReference>
<dbReference type="PANTHER" id="PTHR36175:SF1">
    <property type="entry name" value="CYANOPHYCINASE"/>
    <property type="match status" value="1"/>
</dbReference>
<evidence type="ECO:0000313" key="10">
    <source>
        <dbReference type="EMBL" id="KMT22823.1"/>
    </source>
</evidence>
<comment type="function">
    <text evidence="2">Exopeptidase that catalyzes the hydrolytic cleavage of multi-L-arginyl-poly-L-aspartic acid (cyanophycin; a water-insoluble reserve polymer) into aspartate-arginine dipeptides.</text>
</comment>
<dbReference type="GO" id="GO:0004180">
    <property type="term" value="F:carboxypeptidase activity"/>
    <property type="evidence" value="ECO:0007669"/>
    <property type="project" value="UniProtKB-KW"/>
</dbReference>
<dbReference type="EC" id="3.4.15.6" evidence="4"/>
<name>A0A0J8DF71_CLOCY</name>
<dbReference type="GO" id="GO:0008241">
    <property type="term" value="F:peptidyl-dipeptidase activity"/>
    <property type="evidence" value="ECO:0007669"/>
    <property type="project" value="UniProtKB-EC"/>
</dbReference>
<evidence type="ECO:0000256" key="4">
    <source>
        <dbReference type="ARBA" id="ARBA00013115"/>
    </source>
</evidence>
<dbReference type="GO" id="GO:0006508">
    <property type="term" value="P:proteolysis"/>
    <property type="evidence" value="ECO:0007669"/>
    <property type="project" value="UniProtKB-KW"/>
</dbReference>
<accession>A0A0J8DF71</accession>
<dbReference type="EMBL" id="LFVU01000004">
    <property type="protein sequence ID" value="KMT22823.1"/>
    <property type="molecule type" value="Genomic_DNA"/>
</dbReference>
<protein>
    <recommendedName>
        <fullName evidence="5">Cyanophycinase</fullName>
        <ecNumber evidence="4">3.4.15.6</ecNumber>
    </recommendedName>
</protein>
<dbReference type="SUPFAM" id="SSF52317">
    <property type="entry name" value="Class I glutamine amidotransferase-like"/>
    <property type="match status" value="1"/>
</dbReference>
<evidence type="ECO:0000256" key="2">
    <source>
        <dbReference type="ARBA" id="ARBA00002039"/>
    </source>
</evidence>
<evidence type="ECO:0000256" key="1">
    <source>
        <dbReference type="ARBA" id="ARBA00001092"/>
    </source>
</evidence>
<reference evidence="10 11" key="1">
    <citation type="submission" date="2015-06" db="EMBL/GenBank/DDBJ databases">
        <title>Draft genome sequence of the purine-degrading Clostridium cylindrosporum HC-1 (DSM 605).</title>
        <authorList>
            <person name="Poehlein A."/>
            <person name="Schiel-Bengelsdorf B."/>
            <person name="Bengelsdorf F."/>
            <person name="Daniel R."/>
            <person name="Duerre P."/>
        </authorList>
    </citation>
    <scope>NUCLEOTIDE SEQUENCE [LARGE SCALE GENOMIC DNA]</scope>
    <source>
        <strain evidence="10 11">DSM 605</strain>
    </source>
</reference>
<dbReference type="Proteomes" id="UP000036756">
    <property type="component" value="Unassembled WGS sequence"/>
</dbReference>
<dbReference type="PIRSF" id="PIRSF032067">
    <property type="entry name" value="Cyanophycinase"/>
    <property type="match status" value="1"/>
</dbReference>
<dbReference type="RefSeq" id="WP_048569559.1">
    <property type="nucleotide sequence ID" value="NZ_LFVU01000004.1"/>
</dbReference>
<comment type="catalytic activity">
    <reaction evidence="1">
        <text>[L-4-(L-arginin-2-N-yl)aspartate](n) + H2O = [L-4-(L-arginin-2-N-yl)aspartate](n-1) + L-4-(L-arginin-2-N-yl)aspartate</text>
        <dbReference type="Rhea" id="RHEA:12845"/>
        <dbReference type="Rhea" id="RHEA-COMP:13728"/>
        <dbReference type="Rhea" id="RHEA-COMP:13734"/>
        <dbReference type="ChEBI" id="CHEBI:15377"/>
        <dbReference type="ChEBI" id="CHEBI:137986"/>
        <dbReference type="ChEBI" id="CHEBI:137991"/>
        <dbReference type="EC" id="3.4.15.6"/>
    </reaction>
</comment>
<comment type="caution">
    <text evidence="10">The sequence shown here is derived from an EMBL/GenBank/DDBJ whole genome shotgun (WGS) entry which is preliminary data.</text>
</comment>
<keyword evidence="7 10" id="KW-0378">Hydrolase</keyword>
<dbReference type="STRING" id="1121307.CLCY_5c00620"/>
<keyword evidence="11" id="KW-1185">Reference proteome</keyword>
<dbReference type="PANTHER" id="PTHR36175">
    <property type="entry name" value="CYANOPHYCINASE"/>
    <property type="match status" value="1"/>
</dbReference>